<dbReference type="Pfam" id="PF04114">
    <property type="entry name" value="Gaa1"/>
    <property type="match status" value="2"/>
</dbReference>
<name>A0A183E5M2_9BILA</name>
<feature type="transmembrane region" description="Helical" evidence="1">
    <location>
        <begin position="283"/>
        <end position="301"/>
    </location>
</feature>
<protein>
    <submittedName>
        <fullName evidence="4">GPI transamidase component PIG-U</fullName>
    </submittedName>
</protein>
<gene>
    <name evidence="2" type="ORF">GPUH_LOCUS16263</name>
</gene>
<keyword evidence="1" id="KW-0812">Transmembrane</keyword>
<reference evidence="2 3" key="2">
    <citation type="submission" date="2018-11" db="EMBL/GenBank/DDBJ databases">
        <authorList>
            <consortium name="Pathogen Informatics"/>
        </authorList>
    </citation>
    <scope>NUCLEOTIDE SEQUENCE [LARGE SCALE GENOMIC DNA]</scope>
</reference>
<dbReference type="PANTHER" id="PTHR13304:SF0">
    <property type="entry name" value="GLYCOSYLPHOSPHATIDYLINOSITOL ANCHOR ATTACHMENT 1 PROTEIN"/>
    <property type="match status" value="1"/>
</dbReference>
<evidence type="ECO:0000313" key="2">
    <source>
        <dbReference type="EMBL" id="VDN27550.1"/>
    </source>
</evidence>
<dbReference type="AlphaFoldDB" id="A0A183E5M2"/>
<feature type="transmembrane region" description="Helical" evidence="1">
    <location>
        <begin position="253"/>
        <end position="271"/>
    </location>
</feature>
<feature type="transmembrane region" description="Helical" evidence="1">
    <location>
        <begin position="313"/>
        <end position="329"/>
    </location>
</feature>
<dbReference type="Proteomes" id="UP000271098">
    <property type="component" value="Unassembled WGS sequence"/>
</dbReference>
<keyword evidence="1" id="KW-1133">Transmembrane helix</keyword>
<accession>A0A183E5M2</accession>
<reference evidence="4" key="1">
    <citation type="submission" date="2016-06" db="UniProtKB">
        <authorList>
            <consortium name="WormBaseParasite"/>
        </authorList>
    </citation>
    <scope>IDENTIFICATION</scope>
</reference>
<dbReference type="GO" id="GO:0016255">
    <property type="term" value="P:attachment of GPI anchor to protein"/>
    <property type="evidence" value="ECO:0007669"/>
    <property type="project" value="TreeGrafter"/>
</dbReference>
<feature type="transmembrane region" description="Helical" evidence="1">
    <location>
        <begin position="349"/>
        <end position="379"/>
    </location>
</feature>
<keyword evidence="3" id="KW-1185">Reference proteome</keyword>
<sequence>MRSLSESIGKPPIIVAKLVSKWRLVCFLSEILALAYMGIIIQPGYNESTLLTELIFQNNSGTNVLAVVRASRSSSVEAILVAVNMNDLEALAVTMALATYCREQVYWARDIHFVFVDKGLVGMTAFLAEYHGHHHPFLHVEKLQFHSGAVVGGFALKTTGTVFDTLNVEHNMMNGLLPNLDLLNLMIKLADKFGLVPEVFESAHQGSWWDLAELTSSAVLSQFIFRSLNNILERFHQSYFLYIMTGTRRFLSVAYYMPALGFVLFPLFVLALRDWFSMSEFKFSNSFLLLHVIGIVEYCVIRSVATSQLYHNYTFLASFLAFVPYYSLFAPSEEEVVSLRFLFYLDYCLIFGSLSLLNFSLALFISLIAVPLIILFTAFFGCRLINRSKAVFGFLLHPIALHLFCYYFLYNVVPTKAYVEQLVTDLITNHLLFGSFLFPFIFICLLPLWNLLILISSSAFS</sequence>
<feature type="transmembrane region" description="Helical" evidence="1">
    <location>
        <begin position="430"/>
        <end position="455"/>
    </location>
</feature>
<dbReference type="InterPro" id="IPR007246">
    <property type="entry name" value="Gaa1"/>
</dbReference>
<organism evidence="4">
    <name type="scientific">Gongylonema pulchrum</name>
    <dbReference type="NCBI Taxonomy" id="637853"/>
    <lineage>
        <taxon>Eukaryota</taxon>
        <taxon>Metazoa</taxon>
        <taxon>Ecdysozoa</taxon>
        <taxon>Nematoda</taxon>
        <taxon>Chromadorea</taxon>
        <taxon>Rhabditida</taxon>
        <taxon>Spirurina</taxon>
        <taxon>Spiruromorpha</taxon>
        <taxon>Spiruroidea</taxon>
        <taxon>Gongylonematidae</taxon>
        <taxon>Gongylonema</taxon>
    </lineage>
</organism>
<evidence type="ECO:0000313" key="3">
    <source>
        <dbReference type="Proteomes" id="UP000271098"/>
    </source>
</evidence>
<feature type="transmembrane region" description="Helical" evidence="1">
    <location>
        <begin position="391"/>
        <end position="410"/>
    </location>
</feature>
<proteinExistence type="predicted"/>
<dbReference type="PANTHER" id="PTHR13304">
    <property type="entry name" value="GLYCOSYLPHOSPHATIDYLINOSITOL ANCHOR ATTACHMENT 1 PROTEIN"/>
    <property type="match status" value="1"/>
</dbReference>
<evidence type="ECO:0000256" key="1">
    <source>
        <dbReference type="SAM" id="Phobius"/>
    </source>
</evidence>
<dbReference type="WBParaSite" id="GPUH_0001628501-mRNA-1">
    <property type="protein sequence ID" value="GPUH_0001628501-mRNA-1"/>
    <property type="gene ID" value="GPUH_0001628501"/>
</dbReference>
<keyword evidence="1" id="KW-0472">Membrane</keyword>
<dbReference type="GO" id="GO:0042765">
    <property type="term" value="C:GPI-anchor transamidase complex"/>
    <property type="evidence" value="ECO:0007669"/>
    <property type="project" value="InterPro"/>
</dbReference>
<dbReference type="EMBL" id="UYRT01083503">
    <property type="protein sequence ID" value="VDN27550.1"/>
    <property type="molecule type" value="Genomic_DNA"/>
</dbReference>
<dbReference type="OrthoDB" id="445301at2759"/>
<evidence type="ECO:0000313" key="4">
    <source>
        <dbReference type="WBParaSite" id="GPUH_0001628501-mRNA-1"/>
    </source>
</evidence>